<evidence type="ECO:0000313" key="6">
    <source>
        <dbReference type="Proteomes" id="UP000178797"/>
    </source>
</evidence>
<dbReference type="CDD" id="cd06464">
    <property type="entry name" value="ACD_sHsps-like"/>
    <property type="match status" value="1"/>
</dbReference>
<dbReference type="EMBL" id="MGDE01000172">
    <property type="protein sequence ID" value="OGL44648.1"/>
    <property type="molecule type" value="Genomic_DNA"/>
</dbReference>
<evidence type="ECO:0000259" key="4">
    <source>
        <dbReference type="PROSITE" id="PS51203"/>
    </source>
</evidence>
<dbReference type="InterPro" id="IPR007052">
    <property type="entry name" value="CS_dom"/>
</dbReference>
<dbReference type="PROSITE" id="PS51203">
    <property type="entry name" value="CS"/>
    <property type="match status" value="1"/>
</dbReference>
<organism evidence="5 6">
    <name type="scientific">Candidatus Schekmanbacteria bacterium RBG_16_38_10</name>
    <dbReference type="NCBI Taxonomy" id="1817879"/>
    <lineage>
        <taxon>Bacteria</taxon>
        <taxon>Candidatus Schekmaniibacteriota</taxon>
    </lineage>
</organism>
<accession>A0A1F7RU88</accession>
<feature type="domain" description="CS" evidence="4">
    <location>
        <begin position="41"/>
        <end position="151"/>
    </location>
</feature>
<dbReference type="PROSITE" id="PS01031">
    <property type="entry name" value="SHSP"/>
    <property type="match status" value="1"/>
</dbReference>
<proteinExistence type="inferred from homology"/>
<dbReference type="Gene3D" id="2.60.40.790">
    <property type="match status" value="1"/>
</dbReference>
<dbReference type="InterPro" id="IPR031107">
    <property type="entry name" value="Small_HSP"/>
</dbReference>
<dbReference type="Pfam" id="PF00011">
    <property type="entry name" value="HSP20"/>
    <property type="match status" value="1"/>
</dbReference>
<evidence type="ECO:0000313" key="5">
    <source>
        <dbReference type="EMBL" id="OGL44648.1"/>
    </source>
</evidence>
<dbReference type="InterPro" id="IPR008978">
    <property type="entry name" value="HSP20-like_chaperone"/>
</dbReference>
<evidence type="ECO:0000259" key="3">
    <source>
        <dbReference type="PROSITE" id="PS01031"/>
    </source>
</evidence>
<sequence>MSHKKSSSGGLKHLGFEEVEQLFNNIPKILRGNLEILNETKGFPPIDIYETTDCVVVESELPGVSPSDVSVYIKGNELTIEGNKADTTITNSEGVRFLCMERSFGCFKRVIKLPVSCNSNESKAVYKKGILTIRLKKIVDKRGEKKEIKIE</sequence>
<evidence type="ECO:0000256" key="2">
    <source>
        <dbReference type="RuleBase" id="RU003616"/>
    </source>
</evidence>
<comment type="similarity">
    <text evidence="1 2">Belongs to the small heat shock protein (HSP20) family.</text>
</comment>
<protein>
    <submittedName>
        <fullName evidence="5">Uncharacterized protein</fullName>
    </submittedName>
</protein>
<dbReference type="SUPFAM" id="SSF49764">
    <property type="entry name" value="HSP20-like chaperones"/>
    <property type="match status" value="1"/>
</dbReference>
<reference evidence="5 6" key="1">
    <citation type="journal article" date="2016" name="Nat. Commun.">
        <title>Thousands of microbial genomes shed light on interconnected biogeochemical processes in an aquifer system.</title>
        <authorList>
            <person name="Anantharaman K."/>
            <person name="Brown C.T."/>
            <person name="Hug L.A."/>
            <person name="Sharon I."/>
            <person name="Castelle C.J."/>
            <person name="Probst A.J."/>
            <person name="Thomas B.C."/>
            <person name="Singh A."/>
            <person name="Wilkins M.J."/>
            <person name="Karaoz U."/>
            <person name="Brodie E.L."/>
            <person name="Williams K.H."/>
            <person name="Hubbard S.S."/>
            <person name="Banfield J.F."/>
        </authorList>
    </citation>
    <scope>NUCLEOTIDE SEQUENCE [LARGE SCALE GENOMIC DNA]</scope>
</reference>
<dbReference type="AlphaFoldDB" id="A0A1F7RU88"/>
<comment type="caution">
    <text evidence="5">The sequence shown here is derived from an EMBL/GenBank/DDBJ whole genome shotgun (WGS) entry which is preliminary data.</text>
</comment>
<name>A0A1F7RU88_9BACT</name>
<dbReference type="Proteomes" id="UP000178797">
    <property type="component" value="Unassembled WGS sequence"/>
</dbReference>
<dbReference type="PANTHER" id="PTHR11527">
    <property type="entry name" value="HEAT-SHOCK PROTEIN 20 FAMILY MEMBER"/>
    <property type="match status" value="1"/>
</dbReference>
<evidence type="ECO:0000256" key="1">
    <source>
        <dbReference type="PROSITE-ProRule" id="PRU00285"/>
    </source>
</evidence>
<dbReference type="InterPro" id="IPR002068">
    <property type="entry name" value="A-crystallin/Hsp20_dom"/>
</dbReference>
<gene>
    <name evidence="5" type="ORF">A2W05_06650</name>
</gene>
<feature type="domain" description="SHSP" evidence="3">
    <location>
        <begin position="37"/>
        <end position="151"/>
    </location>
</feature>